<accession>A0A0A0J909</accession>
<reference evidence="3 4" key="1">
    <citation type="submission" date="2013-08" db="EMBL/GenBank/DDBJ databases">
        <title>The genome sequence of Knoellia sinensis.</title>
        <authorList>
            <person name="Zhu W."/>
            <person name="Wang G."/>
        </authorList>
    </citation>
    <scope>NUCLEOTIDE SEQUENCE [LARGE SCALE GENOMIC DNA]</scope>
    <source>
        <strain evidence="3 4">KCTC 19936</strain>
    </source>
</reference>
<evidence type="ECO:0000313" key="4">
    <source>
        <dbReference type="Proteomes" id="UP000030002"/>
    </source>
</evidence>
<feature type="signal peptide" evidence="1">
    <location>
        <begin position="1"/>
        <end position="28"/>
    </location>
</feature>
<feature type="domain" description="CHRD" evidence="2">
    <location>
        <begin position="33"/>
        <end position="170"/>
    </location>
</feature>
<feature type="chain" id="PRO_5001971144" description="CHRD domain-containing protein" evidence="1">
    <location>
        <begin position="29"/>
        <end position="172"/>
    </location>
</feature>
<evidence type="ECO:0000313" key="3">
    <source>
        <dbReference type="EMBL" id="KGN32086.1"/>
    </source>
</evidence>
<evidence type="ECO:0000259" key="2">
    <source>
        <dbReference type="SMART" id="SM00754"/>
    </source>
</evidence>
<dbReference type="STRING" id="1385520.N802_10830"/>
<organism evidence="3 4">
    <name type="scientific">Knoellia sinensis KCTC 19936</name>
    <dbReference type="NCBI Taxonomy" id="1385520"/>
    <lineage>
        <taxon>Bacteria</taxon>
        <taxon>Bacillati</taxon>
        <taxon>Actinomycetota</taxon>
        <taxon>Actinomycetes</taxon>
        <taxon>Micrococcales</taxon>
        <taxon>Intrasporangiaceae</taxon>
        <taxon>Knoellia</taxon>
    </lineage>
</organism>
<dbReference type="eggNOG" id="ENOG5033KDV">
    <property type="taxonomic scope" value="Bacteria"/>
</dbReference>
<dbReference type="AlphaFoldDB" id="A0A0A0J909"/>
<keyword evidence="4" id="KW-1185">Reference proteome</keyword>
<evidence type="ECO:0000256" key="1">
    <source>
        <dbReference type="SAM" id="SignalP"/>
    </source>
</evidence>
<dbReference type="Proteomes" id="UP000030002">
    <property type="component" value="Unassembled WGS sequence"/>
</dbReference>
<dbReference type="SMART" id="SM00754">
    <property type="entry name" value="CHRD"/>
    <property type="match status" value="1"/>
</dbReference>
<keyword evidence="1" id="KW-0732">Signal</keyword>
<dbReference type="Pfam" id="PF07452">
    <property type="entry name" value="CHRD"/>
    <property type="match status" value="1"/>
</dbReference>
<name>A0A0A0J909_9MICO</name>
<gene>
    <name evidence="3" type="ORF">N802_10830</name>
</gene>
<dbReference type="EMBL" id="AVPJ01000008">
    <property type="protein sequence ID" value="KGN32086.1"/>
    <property type="molecule type" value="Genomic_DNA"/>
</dbReference>
<protein>
    <recommendedName>
        <fullName evidence="2">CHRD domain-containing protein</fullName>
    </recommendedName>
</protein>
<dbReference type="InterPro" id="IPR010895">
    <property type="entry name" value="CHRD"/>
</dbReference>
<comment type="caution">
    <text evidence="3">The sequence shown here is derived from an EMBL/GenBank/DDBJ whole genome shotgun (WGS) entry which is preliminary data.</text>
</comment>
<sequence>MKRILIGGAMGAAGLAAGLVLAPSAAQAGHTNTLIGAHLTGRAEVAADGSNRMAGDPNGRGEAYVFGIDGDPTTLCYILEVSKIAELDQAPGGPRMAHIHEGAKGANGPVEVNLAFPQGGQAADCLTEGEVGKGLDPGEVQEILANPEDYYVNIHNGEFPSGAVRGQLHSDD</sequence>
<dbReference type="RefSeq" id="WP_211254394.1">
    <property type="nucleotide sequence ID" value="NZ_AVPJ01000008.1"/>
</dbReference>
<proteinExistence type="predicted"/>